<feature type="region of interest" description="Disordered" evidence="1">
    <location>
        <begin position="88"/>
        <end position="159"/>
    </location>
</feature>
<evidence type="ECO:0000313" key="3">
    <source>
        <dbReference type="Proteomes" id="UP000269721"/>
    </source>
</evidence>
<dbReference type="AlphaFoldDB" id="A0A4P9W2V7"/>
<reference evidence="3" key="1">
    <citation type="journal article" date="2018" name="Nat. Microbiol.">
        <title>Leveraging single-cell genomics to expand the fungal tree of life.</title>
        <authorList>
            <person name="Ahrendt S.R."/>
            <person name="Quandt C.A."/>
            <person name="Ciobanu D."/>
            <person name="Clum A."/>
            <person name="Salamov A."/>
            <person name="Andreopoulos B."/>
            <person name="Cheng J.F."/>
            <person name="Woyke T."/>
            <person name="Pelin A."/>
            <person name="Henrissat B."/>
            <person name="Reynolds N.K."/>
            <person name="Benny G.L."/>
            <person name="Smith M.E."/>
            <person name="James T.Y."/>
            <person name="Grigoriev I.V."/>
        </authorList>
    </citation>
    <scope>NUCLEOTIDE SEQUENCE [LARGE SCALE GENOMIC DNA]</scope>
</reference>
<evidence type="ECO:0000313" key="2">
    <source>
        <dbReference type="EMBL" id="RKO86092.1"/>
    </source>
</evidence>
<evidence type="ECO:0000256" key="1">
    <source>
        <dbReference type="SAM" id="MobiDB-lite"/>
    </source>
</evidence>
<gene>
    <name evidence="2" type="ORF">BDK51DRAFT_25703</name>
</gene>
<proteinExistence type="predicted"/>
<organism evidence="2 3">
    <name type="scientific">Blyttiomyces helicus</name>
    <dbReference type="NCBI Taxonomy" id="388810"/>
    <lineage>
        <taxon>Eukaryota</taxon>
        <taxon>Fungi</taxon>
        <taxon>Fungi incertae sedis</taxon>
        <taxon>Chytridiomycota</taxon>
        <taxon>Chytridiomycota incertae sedis</taxon>
        <taxon>Chytridiomycetes</taxon>
        <taxon>Chytridiomycetes incertae sedis</taxon>
        <taxon>Blyttiomyces</taxon>
    </lineage>
</organism>
<name>A0A4P9W2V7_9FUNG</name>
<dbReference type="EMBL" id="KZ998484">
    <property type="protein sequence ID" value="RKO86092.1"/>
    <property type="molecule type" value="Genomic_DNA"/>
</dbReference>
<keyword evidence="3" id="KW-1185">Reference proteome</keyword>
<feature type="compositionally biased region" description="Basic and acidic residues" evidence="1">
    <location>
        <begin position="108"/>
        <end position="119"/>
    </location>
</feature>
<protein>
    <submittedName>
        <fullName evidence="2">Uncharacterized protein</fullName>
    </submittedName>
</protein>
<feature type="compositionally biased region" description="Basic and acidic residues" evidence="1">
    <location>
        <begin position="126"/>
        <end position="141"/>
    </location>
</feature>
<accession>A0A4P9W2V7</accession>
<sequence>MSNHARILCPVPNRDQRLSKWLKHNLRHLHPGPGHGRCQGILDHPTPHPDLACPLYDTPTYIAYFDVWVQFLVDHLEDHISAHAADELDLDSGSERGGHSGRNSVGSKGHEDSRDNRQDTDEDSPDKDSQHHDDDVHKDEDQLGGEDYNHPGGDNIRGQ</sequence>
<dbReference type="Proteomes" id="UP000269721">
    <property type="component" value="Unassembled WGS sequence"/>
</dbReference>